<dbReference type="Proteomes" id="UP000178187">
    <property type="component" value="Unassembled WGS sequence"/>
</dbReference>
<name>A0A1G1KX45_9BACT</name>
<dbReference type="Pfam" id="PF09527">
    <property type="entry name" value="ATPase_gene1"/>
    <property type="match status" value="1"/>
</dbReference>
<keyword evidence="1" id="KW-1133">Transmembrane helix</keyword>
<reference evidence="2 3" key="1">
    <citation type="journal article" date="2016" name="Nat. Commun.">
        <title>Thousands of microbial genomes shed light on interconnected biogeochemical processes in an aquifer system.</title>
        <authorList>
            <person name="Anantharaman K."/>
            <person name="Brown C.T."/>
            <person name="Hug L.A."/>
            <person name="Sharon I."/>
            <person name="Castelle C.J."/>
            <person name="Probst A.J."/>
            <person name="Thomas B.C."/>
            <person name="Singh A."/>
            <person name="Wilkins M.J."/>
            <person name="Karaoz U."/>
            <person name="Brodie E.L."/>
            <person name="Williams K.H."/>
            <person name="Hubbard S.S."/>
            <person name="Banfield J.F."/>
        </authorList>
    </citation>
    <scope>NUCLEOTIDE SEQUENCE [LARGE SCALE GENOMIC DNA]</scope>
</reference>
<keyword evidence="1" id="KW-0472">Membrane</keyword>
<protein>
    <recommendedName>
        <fullName evidence="4">AtpZ/AtpI family protein</fullName>
    </recommendedName>
</protein>
<dbReference type="AlphaFoldDB" id="A0A1G1KX45"/>
<accession>A0A1G1KX45</accession>
<evidence type="ECO:0000313" key="3">
    <source>
        <dbReference type="Proteomes" id="UP000178187"/>
    </source>
</evidence>
<evidence type="ECO:0000256" key="1">
    <source>
        <dbReference type="SAM" id="Phobius"/>
    </source>
</evidence>
<gene>
    <name evidence="2" type="ORF">A3G33_09600</name>
</gene>
<feature type="transmembrane region" description="Helical" evidence="1">
    <location>
        <begin position="12"/>
        <end position="36"/>
    </location>
</feature>
<organism evidence="2 3">
    <name type="scientific">Candidatus Danuiimicrobium aquiferis</name>
    <dbReference type="NCBI Taxonomy" id="1801832"/>
    <lineage>
        <taxon>Bacteria</taxon>
        <taxon>Pseudomonadati</taxon>
        <taxon>Candidatus Omnitrophota</taxon>
        <taxon>Candidatus Danuiimicrobium</taxon>
    </lineage>
</organism>
<comment type="caution">
    <text evidence="2">The sequence shown here is derived from an EMBL/GenBank/DDBJ whole genome shotgun (WGS) entry which is preliminary data.</text>
</comment>
<evidence type="ECO:0000313" key="2">
    <source>
        <dbReference type="EMBL" id="OGW97435.1"/>
    </source>
</evidence>
<keyword evidence="1" id="KW-0812">Transmembrane</keyword>
<dbReference type="InterPro" id="IPR032820">
    <property type="entry name" value="ATPase_put"/>
</dbReference>
<feature type="transmembrane region" description="Helical" evidence="1">
    <location>
        <begin position="48"/>
        <end position="69"/>
    </location>
</feature>
<evidence type="ECO:0008006" key="4">
    <source>
        <dbReference type="Google" id="ProtNLM"/>
    </source>
</evidence>
<dbReference type="EMBL" id="MHFR01000042">
    <property type="protein sequence ID" value="OGW97435.1"/>
    <property type="molecule type" value="Genomic_DNA"/>
</dbReference>
<sequence length="82" mass="9201">MLNEKKPERTLWVLGLALTMPMILISGPLGGYLIGHYVLLKYFGLNEIWTPVLMVLGMAGSGLQVYHLLRNLQKHLNSQPKA</sequence>
<proteinExistence type="predicted"/>